<name>A0A0F9ID31_9ZZZZ</name>
<dbReference type="AlphaFoldDB" id="A0A0F9ID31"/>
<comment type="caution">
    <text evidence="1">The sequence shown here is derived from an EMBL/GenBank/DDBJ whole genome shotgun (WGS) entry which is preliminary data.</text>
</comment>
<dbReference type="EMBL" id="LAZR01019656">
    <property type="protein sequence ID" value="KKL91735.1"/>
    <property type="molecule type" value="Genomic_DNA"/>
</dbReference>
<proteinExistence type="predicted"/>
<feature type="non-terminal residue" evidence="1">
    <location>
        <position position="1"/>
    </location>
</feature>
<sequence length="30" mass="3466">YVGVADRITGRRASDWLVDQIIPKKVKSFF</sequence>
<organism evidence="1">
    <name type="scientific">marine sediment metagenome</name>
    <dbReference type="NCBI Taxonomy" id="412755"/>
    <lineage>
        <taxon>unclassified sequences</taxon>
        <taxon>metagenomes</taxon>
        <taxon>ecological metagenomes</taxon>
    </lineage>
</organism>
<accession>A0A0F9ID31</accession>
<gene>
    <name evidence="1" type="ORF">LCGC14_1891700</name>
</gene>
<protein>
    <submittedName>
        <fullName evidence="1">Uncharacterized protein</fullName>
    </submittedName>
</protein>
<reference evidence="1" key="1">
    <citation type="journal article" date="2015" name="Nature">
        <title>Complex archaea that bridge the gap between prokaryotes and eukaryotes.</title>
        <authorList>
            <person name="Spang A."/>
            <person name="Saw J.H."/>
            <person name="Jorgensen S.L."/>
            <person name="Zaremba-Niedzwiedzka K."/>
            <person name="Martijn J."/>
            <person name="Lind A.E."/>
            <person name="van Eijk R."/>
            <person name="Schleper C."/>
            <person name="Guy L."/>
            <person name="Ettema T.J."/>
        </authorList>
    </citation>
    <scope>NUCLEOTIDE SEQUENCE</scope>
</reference>
<evidence type="ECO:0000313" key="1">
    <source>
        <dbReference type="EMBL" id="KKL91735.1"/>
    </source>
</evidence>